<dbReference type="PANTHER" id="PTHR43308">
    <property type="entry name" value="OUTER MEMBRANE PROTEIN ALPHA-RELATED"/>
    <property type="match status" value="1"/>
</dbReference>
<gene>
    <name evidence="3" type="ORF">PBAT_16955</name>
</gene>
<sequence length="1545" mass="168424">MKRNRFLAWLLVVSMFFTMFVPGMSVSYADGGASTPQAGNEETLLVTPQQSSDVDQAEVNDRSETTDTGISEPTGELDTAKEIGIEAGAETDTEAPSITVVGLVDKQEVSQSELTFNVTVTDNVYKDIIPEVKLNDEVVLPETVGKYKVSLKDGGNLIEVLAKNGAGKPAEKSFSIKYSKVVPPLSAKEQLDKNLAYILRTVSEPNYGTGNGEWSVLSLARADYKVEAGYYDSYYEKVKLKVKELMLKNNGQLDTKLSTEESRVILGLTSIGKDVHNVAGYDITKSLAKFDYVKAQGINGSIFALIALDSHNYEIPLVEGGDPEKQTTRQKLIDYILAHESKNGSWGFIDTNAMALQSLAPYYSDIPEVKIAVDRTIESFSKSQLNDGSIAKNIFSSAQVILALTSLGINPDTDSRFIKNGKSALDGLLMFANPEGGFKLSVTGKVNNNMATDQGTYALVSYDRLVNNKNRLFDMKDVQIKEPSQPELPHAIELPLPAGNQPVVDISDDKNDYIIPITQSDSNKDIQISILGDRLAKVSVNLPFKSSLPNIEVTKGTISLSIPKGAKITNGDSSSIELLTSKSVADTALIDTLSSIIPVGQKLDHILQAFTVGGSGKVEFNQFVTLTLTAMKGKDAAYIENESPHAIQKYASDIEGKASGKNEYAYDSGNDLIVKTNHFTDYVAYTSSTEVIPPVITGKYVTLSVDKLMINKGYVVSNMKVELRSGDTAWTILRRVLDSKGISYSWNNKYGTPYLESIAGDGEFDHGSGSGWMYNVNGSYPGYGASQYVLSDGDEIQWRYTASLGEDLGERVPTGSLISMGEGMIINSNDKTPVINVPSNIQKDYNLSIPKELQNTNNITINIPDVKAKVFLSLEDVKDNIPMITVNKGNITVVIDKGTRFKSGDRKIELMTSNQDTKLQEIIQSTLSKGDKVTALNYAFMMGNTNSSVLFDKPLSITIKGAKGQMIGFIENNKFTPITMYGSEDQGLKETQGSEKRTYGYVKGNDIFIKTNHFTTFVSYTVGLDATVPTKPSTGPNLNNVYSDVSAISNWAYDAILEATNNRYIQGSNGKFHPKANITRAEFTKILVNVLALDTKLATGANFKDVRVNDWFYPYVNAANKAGLVTGYNDEFHPNDNITREQMAVTIVRALSIQPMKSGTAIKDIHKASAWAKTDIETVTALGLMTGSDNLFNPKDAVTREMAAVVSTRIHKYKNDHKTTDTNTGKVDSVDSTTKLEVQTQIKDTAAFMQKAVTDPIIASVGGDWTVFGLARSDVPVPDAYYAKYYANVEKILKEKSGKLHNVKYTEYDRVILALTAMGRNIDDVAGYNLREPLADFDTLIKQGINGPIFALIALDSMHYEIPIVAGVKTQTTRELLINFILNREISGGGWALGEKPDVSDADVTSMAIQGLVPYYATNSKVKAAVDRGVAWLSKAQMADGGYTSGRSVNSESIAQVVVALSSLGIDADRDTRFIKNGKSPLDALLSFAAPSGGFYHIKSGGQDNGGAKPGGIDLMATDQVMYALVAYDRYINKQTRLYDMSDVK</sequence>
<proteinExistence type="predicted"/>
<feature type="region of interest" description="Disordered" evidence="1">
    <location>
        <begin position="46"/>
        <end position="75"/>
    </location>
</feature>
<evidence type="ECO:0000256" key="1">
    <source>
        <dbReference type="SAM" id="MobiDB-lite"/>
    </source>
</evidence>
<feature type="domain" description="SLH" evidence="2">
    <location>
        <begin position="1099"/>
        <end position="1161"/>
    </location>
</feature>
<dbReference type="InterPro" id="IPR051465">
    <property type="entry name" value="Cell_Envelope_Struct_Comp"/>
</dbReference>
<dbReference type="OrthoDB" id="411361at2"/>
<dbReference type="Pfam" id="PF14478">
    <property type="entry name" value="DUF4430"/>
    <property type="match status" value="1"/>
</dbReference>
<dbReference type="PANTHER" id="PTHR43308:SF5">
    <property type="entry name" value="S-LAYER PROTEIN _ PEPTIDOGLYCAN ENDO-BETA-N-ACETYLGLUCOSAMINIDASE"/>
    <property type="match status" value="1"/>
</dbReference>
<dbReference type="RefSeq" id="WP_068651094.1">
    <property type="nucleotide sequence ID" value="NZ_CP043611.1"/>
</dbReference>
<reference evidence="3 4" key="1">
    <citation type="submission" date="2016-03" db="EMBL/GenBank/DDBJ databases">
        <title>Draft genome sequence of Paenibacillus antarcticus CECT 5836.</title>
        <authorList>
            <person name="Shin S.-K."/>
            <person name="Yi H."/>
        </authorList>
    </citation>
    <scope>NUCLEOTIDE SEQUENCE [LARGE SCALE GENOMIC DNA]</scope>
    <source>
        <strain evidence="3 4">CECT 5836</strain>
    </source>
</reference>
<feature type="domain" description="SLH" evidence="2">
    <location>
        <begin position="1039"/>
        <end position="1098"/>
    </location>
</feature>
<dbReference type="PROSITE" id="PS51272">
    <property type="entry name" value="SLH"/>
    <property type="match status" value="3"/>
</dbReference>
<dbReference type="Gene3D" id="2.170.130.30">
    <property type="match status" value="1"/>
</dbReference>
<keyword evidence="4" id="KW-1185">Reference proteome</keyword>
<dbReference type="Gene3D" id="1.50.10.20">
    <property type="match status" value="2"/>
</dbReference>
<dbReference type="Proteomes" id="UP000077355">
    <property type="component" value="Unassembled WGS sequence"/>
</dbReference>
<dbReference type="InterPro" id="IPR008930">
    <property type="entry name" value="Terpenoid_cyclase/PrenylTrfase"/>
</dbReference>
<evidence type="ECO:0000313" key="3">
    <source>
        <dbReference type="EMBL" id="OAB43912.1"/>
    </source>
</evidence>
<dbReference type="SUPFAM" id="SSF48239">
    <property type="entry name" value="Terpenoid cyclases/Protein prenyltransferases"/>
    <property type="match status" value="2"/>
</dbReference>
<organism evidence="3 4">
    <name type="scientific">Paenibacillus antarcticus</name>
    <dbReference type="NCBI Taxonomy" id="253703"/>
    <lineage>
        <taxon>Bacteria</taxon>
        <taxon>Bacillati</taxon>
        <taxon>Bacillota</taxon>
        <taxon>Bacilli</taxon>
        <taxon>Bacillales</taxon>
        <taxon>Paenibacillaceae</taxon>
        <taxon>Paenibacillus</taxon>
    </lineage>
</organism>
<name>A0A168LVZ6_9BACL</name>
<protein>
    <recommendedName>
        <fullName evidence="2">SLH domain-containing protein</fullName>
    </recommendedName>
</protein>
<dbReference type="InterPro" id="IPR027954">
    <property type="entry name" value="Transcobalamin-like_C"/>
</dbReference>
<comment type="caution">
    <text evidence="3">The sequence shown here is derived from an EMBL/GenBank/DDBJ whole genome shotgun (WGS) entry which is preliminary data.</text>
</comment>
<dbReference type="Pfam" id="PF00395">
    <property type="entry name" value="SLH"/>
    <property type="match status" value="3"/>
</dbReference>
<feature type="domain" description="SLH" evidence="2">
    <location>
        <begin position="1162"/>
        <end position="1221"/>
    </location>
</feature>
<dbReference type="CDD" id="cd00688">
    <property type="entry name" value="ISOPREN_C2_like"/>
    <property type="match status" value="2"/>
</dbReference>
<accession>A0A168LVZ6</accession>
<dbReference type="InterPro" id="IPR001119">
    <property type="entry name" value="SLH_dom"/>
</dbReference>
<evidence type="ECO:0000313" key="4">
    <source>
        <dbReference type="Proteomes" id="UP000077355"/>
    </source>
</evidence>
<dbReference type="EMBL" id="LVJI01000024">
    <property type="protein sequence ID" value="OAB43912.1"/>
    <property type="molecule type" value="Genomic_DNA"/>
</dbReference>
<evidence type="ECO:0000259" key="2">
    <source>
        <dbReference type="PROSITE" id="PS51272"/>
    </source>
</evidence>